<dbReference type="InterPro" id="IPR052736">
    <property type="entry name" value="Stf3_sulfotransferase"/>
</dbReference>
<dbReference type="PANTHER" id="PTHR36451:SF1">
    <property type="entry name" value="OMEGA-HYDROXY-BETA-DIHYDROMENAQUINONE-9 SULFOTRANSFERASE STF3"/>
    <property type="match status" value="1"/>
</dbReference>
<gene>
    <name evidence="1" type="ORF">NB063_17025</name>
</gene>
<dbReference type="InterPro" id="IPR027417">
    <property type="entry name" value="P-loop_NTPase"/>
</dbReference>
<comment type="caution">
    <text evidence="1">The sequence shown here is derived from an EMBL/GenBank/DDBJ whole genome shotgun (WGS) entry which is preliminary data.</text>
</comment>
<dbReference type="RefSeq" id="WP_250929947.1">
    <property type="nucleotide sequence ID" value="NZ_JAMQBK010000044.1"/>
</dbReference>
<dbReference type="PANTHER" id="PTHR36451">
    <property type="entry name" value="PAPS-DEPENDENT SULFOTRANSFERASE STF3"/>
    <property type="match status" value="1"/>
</dbReference>
<reference evidence="1 2" key="1">
    <citation type="journal article" date="2022" name="Syst. Appl. Microbiol.">
        <title>Rhodopirellula aestuarii sp. nov., a novel member of the genus Rhodopirellula isolated from brackish sediments collected in the Tagus River estuary, Portugal.</title>
        <authorList>
            <person name="Vitorino I.R."/>
            <person name="Klimek D."/>
            <person name="Calusinska M."/>
            <person name="Lobo-da-Cunha A."/>
            <person name="Vasconcelos V."/>
            <person name="Lage O.M."/>
        </authorList>
    </citation>
    <scope>NUCLEOTIDE SEQUENCE [LARGE SCALE GENOMIC DNA]</scope>
    <source>
        <strain evidence="1 2">ICT_H3.1</strain>
    </source>
</reference>
<proteinExistence type="predicted"/>
<dbReference type="EMBL" id="JAMQBK010000044">
    <property type="protein sequence ID" value="MCM2372312.1"/>
    <property type="molecule type" value="Genomic_DNA"/>
</dbReference>
<accession>A0ABT0U5U6</accession>
<protein>
    <submittedName>
        <fullName evidence="1">Sulfotransferase</fullName>
    </submittedName>
</protein>
<evidence type="ECO:0000313" key="2">
    <source>
        <dbReference type="Proteomes" id="UP001202961"/>
    </source>
</evidence>
<keyword evidence="2" id="KW-1185">Reference proteome</keyword>
<sequence length="361" mass="42649">MQTSFCMWHGLTFNGLCRVLRCQPRLAWSYLPRWFSIAAMSVVNSLENVAESAINGRRIRNSSIRHPPLFILGHWRSGTTLLHNLMALDTSFSYLNLYQSMCPGHFLLTEPIVAPLTSWCLPKTRPMDNMPLGWNVPMEDEMAVAVDCCVSPYLMAAFQDRFELYERFLEPERWTDKEMRRWEQSFLTLLKKLQLRDDKPVLLKSPTHTFRIPTLLNLFPEAKFIYLFRDPYAVIRSTLHLRRTMLASNSLEPPHGQTALKDTLELYERCIRRYEQTKQTIPANQLCEMRFEDLELDPLEQTRRVYEELQLSTWDEAFPAIGEHVKSIRGYRKNDYTVDRELKQQVLSRFEWVFELYGYSQ</sequence>
<dbReference type="Gene3D" id="3.40.50.300">
    <property type="entry name" value="P-loop containing nucleotide triphosphate hydrolases"/>
    <property type="match status" value="1"/>
</dbReference>
<dbReference type="Pfam" id="PF13469">
    <property type="entry name" value="Sulfotransfer_3"/>
    <property type="match status" value="1"/>
</dbReference>
<name>A0ABT0U5U6_9BACT</name>
<dbReference type="Proteomes" id="UP001202961">
    <property type="component" value="Unassembled WGS sequence"/>
</dbReference>
<dbReference type="SUPFAM" id="SSF52540">
    <property type="entry name" value="P-loop containing nucleoside triphosphate hydrolases"/>
    <property type="match status" value="1"/>
</dbReference>
<organism evidence="1 2">
    <name type="scientific">Aporhodopirellula aestuarii</name>
    <dbReference type="NCBI Taxonomy" id="2950107"/>
    <lineage>
        <taxon>Bacteria</taxon>
        <taxon>Pseudomonadati</taxon>
        <taxon>Planctomycetota</taxon>
        <taxon>Planctomycetia</taxon>
        <taxon>Pirellulales</taxon>
        <taxon>Pirellulaceae</taxon>
        <taxon>Aporhodopirellula</taxon>
    </lineage>
</organism>
<evidence type="ECO:0000313" key="1">
    <source>
        <dbReference type="EMBL" id="MCM2372312.1"/>
    </source>
</evidence>